<evidence type="ECO:0000313" key="4">
    <source>
        <dbReference type="EMBL" id="MEQ2473930.1"/>
    </source>
</evidence>
<feature type="signal peptide" evidence="2">
    <location>
        <begin position="1"/>
        <end position="19"/>
    </location>
</feature>
<name>A0ABV1FLI0_9FIRM</name>
<dbReference type="SUPFAM" id="SSF53850">
    <property type="entry name" value="Periplasmic binding protein-like II"/>
    <property type="match status" value="1"/>
</dbReference>
<dbReference type="Pfam" id="PF00497">
    <property type="entry name" value="SBP_bac_3"/>
    <property type="match status" value="1"/>
</dbReference>
<dbReference type="CDD" id="cd13530">
    <property type="entry name" value="PBP2_peptides_like"/>
    <property type="match status" value="1"/>
</dbReference>
<feature type="domain" description="Solute-binding protein family 3/N-terminal" evidence="3">
    <location>
        <begin position="59"/>
        <end position="277"/>
    </location>
</feature>
<evidence type="ECO:0000313" key="5">
    <source>
        <dbReference type="Proteomes" id="UP001438008"/>
    </source>
</evidence>
<reference evidence="4 5" key="1">
    <citation type="submission" date="2024-03" db="EMBL/GenBank/DDBJ databases">
        <title>Human intestinal bacterial collection.</title>
        <authorList>
            <person name="Pauvert C."/>
            <person name="Hitch T.C.A."/>
            <person name="Clavel T."/>
        </authorList>
    </citation>
    <scope>NUCLEOTIDE SEQUENCE [LARGE SCALE GENOMIC DNA]</scope>
    <source>
        <strain evidence="4 5">CLA-AA-H132</strain>
    </source>
</reference>
<sequence>MMKKLVAVLLAGMMCVSLAACGGKKADETAADTTAAATTETTETTEAADGEFTTVADGVLTMGTNAAFPPYEYKEGDQIVGIDAEIAQALADKLGLKLEILDMDFASLITAIQAGKIDISLAGMTVTEERKQNVDFTDSYSTGVQVIIVKDGSDVTTVDDLANDKIIGVQEGTTGHLYCSDDYGEDHVIAYTNGATAVQALLQDKVDCVVIDQQPAKEFVAANEGLKILDTEYVVEDYAAAVSKDNPALTAALNKALQELKDDGTIQSILDKYIKAE</sequence>
<dbReference type="EMBL" id="JBBMFE010000020">
    <property type="protein sequence ID" value="MEQ2473930.1"/>
    <property type="molecule type" value="Genomic_DNA"/>
</dbReference>
<dbReference type="SMART" id="SM00062">
    <property type="entry name" value="PBPb"/>
    <property type="match status" value="1"/>
</dbReference>
<evidence type="ECO:0000256" key="2">
    <source>
        <dbReference type="SAM" id="SignalP"/>
    </source>
</evidence>
<evidence type="ECO:0000256" key="1">
    <source>
        <dbReference type="ARBA" id="ARBA00022729"/>
    </source>
</evidence>
<keyword evidence="1 2" id="KW-0732">Signal</keyword>
<evidence type="ECO:0000259" key="3">
    <source>
        <dbReference type="SMART" id="SM00062"/>
    </source>
</evidence>
<protein>
    <submittedName>
        <fullName evidence="4">ABC transporter substrate-binding protein</fullName>
    </submittedName>
</protein>
<dbReference type="InterPro" id="IPR001638">
    <property type="entry name" value="Solute-binding_3/MltF_N"/>
</dbReference>
<dbReference type="PANTHER" id="PTHR35936:SF17">
    <property type="entry name" value="ARGININE-BINDING EXTRACELLULAR PROTEIN ARTP"/>
    <property type="match status" value="1"/>
</dbReference>
<organism evidence="4 5">
    <name type="scientific">Laedolimicola intestinihominis</name>
    <dbReference type="NCBI Taxonomy" id="3133166"/>
    <lineage>
        <taxon>Bacteria</taxon>
        <taxon>Bacillati</taxon>
        <taxon>Bacillota</taxon>
        <taxon>Clostridia</taxon>
        <taxon>Lachnospirales</taxon>
        <taxon>Lachnospiraceae</taxon>
        <taxon>Laedolimicola</taxon>
    </lineage>
</organism>
<gene>
    <name evidence="4" type="ORF">WMO29_15770</name>
</gene>
<proteinExistence type="predicted"/>
<feature type="chain" id="PRO_5045256339" evidence="2">
    <location>
        <begin position="20"/>
        <end position="277"/>
    </location>
</feature>
<accession>A0ABV1FLI0</accession>
<dbReference type="PANTHER" id="PTHR35936">
    <property type="entry name" value="MEMBRANE-BOUND LYTIC MUREIN TRANSGLYCOSYLASE F"/>
    <property type="match status" value="1"/>
</dbReference>
<dbReference type="Gene3D" id="3.40.190.10">
    <property type="entry name" value="Periplasmic binding protein-like II"/>
    <property type="match status" value="2"/>
</dbReference>
<keyword evidence="5" id="KW-1185">Reference proteome</keyword>
<comment type="caution">
    <text evidence="4">The sequence shown here is derived from an EMBL/GenBank/DDBJ whole genome shotgun (WGS) entry which is preliminary data.</text>
</comment>
<dbReference type="Proteomes" id="UP001438008">
    <property type="component" value="Unassembled WGS sequence"/>
</dbReference>
<dbReference type="PROSITE" id="PS51257">
    <property type="entry name" value="PROKAR_LIPOPROTEIN"/>
    <property type="match status" value="1"/>
</dbReference>